<dbReference type="RefSeq" id="WP_274337953.1">
    <property type="nucleotide sequence ID" value="NZ_CP118101.1"/>
</dbReference>
<dbReference type="EC" id="2.3.1.-" evidence="2"/>
<accession>A0AAX3MZL1</accession>
<dbReference type="AlphaFoldDB" id="A0AAX3MZL1"/>
<dbReference type="InterPro" id="IPR000182">
    <property type="entry name" value="GNAT_dom"/>
</dbReference>
<protein>
    <submittedName>
        <fullName evidence="2">GNAT family N-acetyltransferase</fullName>
        <ecNumber evidence="2">2.3.1.-</ecNumber>
    </submittedName>
</protein>
<evidence type="ECO:0000313" key="4">
    <source>
        <dbReference type="Proteomes" id="UP001220962"/>
    </source>
</evidence>
<feature type="domain" description="N-acetyltransferase" evidence="1">
    <location>
        <begin position="3"/>
        <end position="133"/>
    </location>
</feature>
<dbReference type="Proteomes" id="UP001220962">
    <property type="component" value="Chromosome"/>
</dbReference>
<reference evidence="2 5" key="1">
    <citation type="submission" date="2023-02" db="EMBL/GenBank/DDBJ databases">
        <title>Pathogen: clinical or host-associated sample.</title>
        <authorList>
            <person name="Hergert J."/>
            <person name="Casey R."/>
            <person name="Wagner J."/>
            <person name="Young E.L."/>
            <person name="Oakeson K.F."/>
        </authorList>
    </citation>
    <scope>NUCLEOTIDE SEQUENCE</scope>
    <source>
        <strain evidence="3 5">2022CK-00829</strain>
        <strain evidence="2">2022CK-00830</strain>
    </source>
</reference>
<evidence type="ECO:0000313" key="2">
    <source>
        <dbReference type="EMBL" id="WDH83046.1"/>
    </source>
</evidence>
<gene>
    <name evidence="2" type="ORF">PUW23_02035</name>
    <name evidence="3" type="ORF">PUW25_02040</name>
</gene>
<dbReference type="Pfam" id="PF13508">
    <property type="entry name" value="Acetyltransf_7"/>
    <property type="match status" value="1"/>
</dbReference>
<dbReference type="Gene3D" id="3.40.630.30">
    <property type="match status" value="1"/>
</dbReference>
<dbReference type="GO" id="GO:0016747">
    <property type="term" value="F:acyltransferase activity, transferring groups other than amino-acyl groups"/>
    <property type="evidence" value="ECO:0007669"/>
    <property type="project" value="InterPro"/>
</dbReference>
<dbReference type="InterPro" id="IPR053144">
    <property type="entry name" value="Acetyltransferase_Butenolide"/>
</dbReference>
<dbReference type="SUPFAM" id="SSF55729">
    <property type="entry name" value="Acyl-CoA N-acyltransferases (Nat)"/>
    <property type="match status" value="1"/>
</dbReference>
<keyword evidence="5" id="KW-1185">Reference proteome</keyword>
<dbReference type="CDD" id="cd04301">
    <property type="entry name" value="NAT_SF"/>
    <property type="match status" value="1"/>
</dbReference>
<name>A0AAX3MZL1_9BACL</name>
<evidence type="ECO:0000313" key="3">
    <source>
        <dbReference type="EMBL" id="WDI02791.1"/>
    </source>
</evidence>
<proteinExistence type="predicted"/>
<sequence length="133" mass="14630">MEITYQIPSPQDYLDLRIAAGLSLMSLDGAQKGLPNTLFAVSLMEEGKLIGMGRVVGDGGLQFFVTDIAVHPDYQGEGYGKTLMGEIRKYLDNHVPAKGLVSLLADIPADRLYEQYGFTHSAPESQGMHWKQK</sequence>
<dbReference type="Proteomes" id="UP001221519">
    <property type="component" value="Chromosome"/>
</dbReference>
<organism evidence="2 4">
    <name type="scientific">Paenibacillus urinalis</name>
    <dbReference type="NCBI Taxonomy" id="521520"/>
    <lineage>
        <taxon>Bacteria</taxon>
        <taxon>Bacillati</taxon>
        <taxon>Bacillota</taxon>
        <taxon>Bacilli</taxon>
        <taxon>Bacillales</taxon>
        <taxon>Paenibacillaceae</taxon>
        <taxon>Paenibacillus</taxon>
    </lineage>
</organism>
<dbReference type="PANTHER" id="PTHR43233:SF1">
    <property type="entry name" value="FAMILY N-ACETYLTRANSFERASE, PUTATIVE (AFU_ORTHOLOGUE AFUA_6G03350)-RELATED"/>
    <property type="match status" value="1"/>
</dbReference>
<dbReference type="InterPro" id="IPR016181">
    <property type="entry name" value="Acyl_CoA_acyltransferase"/>
</dbReference>
<keyword evidence="2" id="KW-0012">Acyltransferase</keyword>
<dbReference type="EMBL" id="CP118108">
    <property type="protein sequence ID" value="WDI02791.1"/>
    <property type="molecule type" value="Genomic_DNA"/>
</dbReference>
<dbReference type="EMBL" id="CP118101">
    <property type="protein sequence ID" value="WDH83046.1"/>
    <property type="molecule type" value="Genomic_DNA"/>
</dbReference>
<dbReference type="PROSITE" id="PS51186">
    <property type="entry name" value="GNAT"/>
    <property type="match status" value="1"/>
</dbReference>
<evidence type="ECO:0000313" key="5">
    <source>
        <dbReference type="Proteomes" id="UP001221519"/>
    </source>
</evidence>
<evidence type="ECO:0000259" key="1">
    <source>
        <dbReference type="PROSITE" id="PS51186"/>
    </source>
</evidence>
<dbReference type="PANTHER" id="PTHR43233">
    <property type="entry name" value="FAMILY N-ACETYLTRANSFERASE, PUTATIVE (AFU_ORTHOLOGUE AFUA_6G03350)-RELATED"/>
    <property type="match status" value="1"/>
</dbReference>
<keyword evidence="2" id="KW-0808">Transferase</keyword>